<evidence type="ECO:0000256" key="1">
    <source>
        <dbReference type="SAM" id="Phobius"/>
    </source>
</evidence>
<dbReference type="AlphaFoldDB" id="A0A7W9AKP3"/>
<keyword evidence="1" id="KW-0812">Transmembrane</keyword>
<feature type="transmembrane region" description="Helical" evidence="1">
    <location>
        <begin position="55"/>
        <end position="83"/>
    </location>
</feature>
<protein>
    <recommendedName>
        <fullName evidence="4">Phage holin family protein</fullName>
    </recommendedName>
</protein>
<dbReference type="RefSeq" id="WP_184020550.1">
    <property type="nucleotide sequence ID" value="NZ_JACIJC010000005.1"/>
</dbReference>
<gene>
    <name evidence="2" type="ORF">FHS49_003284</name>
</gene>
<dbReference type="EMBL" id="JACIJC010000005">
    <property type="protein sequence ID" value="MBB5687256.1"/>
    <property type="molecule type" value="Genomic_DNA"/>
</dbReference>
<evidence type="ECO:0000313" key="3">
    <source>
        <dbReference type="Proteomes" id="UP000549617"/>
    </source>
</evidence>
<keyword evidence="3" id="KW-1185">Reference proteome</keyword>
<reference evidence="2 3" key="1">
    <citation type="submission" date="2020-08" db="EMBL/GenBank/DDBJ databases">
        <title>Genomic Encyclopedia of Type Strains, Phase IV (KMG-IV): sequencing the most valuable type-strain genomes for metagenomic binning, comparative biology and taxonomic classification.</title>
        <authorList>
            <person name="Goeker M."/>
        </authorList>
    </citation>
    <scope>NUCLEOTIDE SEQUENCE [LARGE SCALE GENOMIC DNA]</scope>
    <source>
        <strain evidence="2 3">DSM 25079</strain>
    </source>
</reference>
<feature type="transmembrane region" description="Helical" evidence="1">
    <location>
        <begin position="89"/>
        <end position="112"/>
    </location>
</feature>
<evidence type="ECO:0000313" key="2">
    <source>
        <dbReference type="EMBL" id="MBB5687256.1"/>
    </source>
</evidence>
<sequence length="132" mass="14336">MNDAGAAGRPEPDDDDDDTIGDLFGRLVDDAEHFVRTEVKLYRAEAFHRLESFKWLIAMGAVGALLSFCAVILLLMALVFALAPYAGPAWAAVIVAMLSIACAASLFIAIFAKFHDDMRQEDQADDEADMPA</sequence>
<proteinExistence type="predicted"/>
<dbReference type="Proteomes" id="UP000549617">
    <property type="component" value="Unassembled WGS sequence"/>
</dbReference>
<evidence type="ECO:0008006" key="4">
    <source>
        <dbReference type="Google" id="ProtNLM"/>
    </source>
</evidence>
<organism evidence="2 3">
    <name type="scientific">Sphingobium boeckii</name>
    <dbReference type="NCBI Taxonomy" id="1082345"/>
    <lineage>
        <taxon>Bacteria</taxon>
        <taxon>Pseudomonadati</taxon>
        <taxon>Pseudomonadota</taxon>
        <taxon>Alphaproteobacteria</taxon>
        <taxon>Sphingomonadales</taxon>
        <taxon>Sphingomonadaceae</taxon>
        <taxon>Sphingobium</taxon>
    </lineage>
</organism>
<keyword evidence="1" id="KW-1133">Transmembrane helix</keyword>
<name>A0A7W9AKP3_9SPHN</name>
<dbReference type="InterPro" id="IPR009937">
    <property type="entry name" value="Phage_holin_3_6"/>
</dbReference>
<accession>A0A7W9AKP3</accession>
<dbReference type="Pfam" id="PF07332">
    <property type="entry name" value="Phage_holin_3_6"/>
    <property type="match status" value="1"/>
</dbReference>
<comment type="caution">
    <text evidence="2">The sequence shown here is derived from an EMBL/GenBank/DDBJ whole genome shotgun (WGS) entry which is preliminary data.</text>
</comment>
<keyword evidence="1" id="KW-0472">Membrane</keyword>